<dbReference type="PANTHER" id="PTHR43792:SF1">
    <property type="entry name" value="N-ACETYLTRANSFERASE DOMAIN-CONTAINING PROTEIN"/>
    <property type="match status" value="1"/>
</dbReference>
<keyword evidence="3" id="KW-1185">Reference proteome</keyword>
<dbReference type="OrthoDB" id="9132139at2"/>
<feature type="domain" description="N-acetyltransferase" evidence="1">
    <location>
        <begin position="39"/>
        <end position="175"/>
    </location>
</feature>
<dbReference type="SUPFAM" id="SSF55729">
    <property type="entry name" value="Acyl-CoA N-acyltransferases (Nat)"/>
    <property type="match status" value="1"/>
</dbReference>
<reference evidence="2 3" key="1">
    <citation type="submission" date="2019-03" db="EMBL/GenBank/DDBJ databases">
        <title>Three New Species of Nocardioides, Nocardioides euryhalodurans sp. nov., Nocardioides seonyuensis sp. nov. and Nocardioides eburneoflavus sp. nov. Iolated from Soil.</title>
        <authorList>
            <person name="Roh S.G."/>
            <person name="Lee C."/>
            <person name="Kim M.-K."/>
            <person name="Kim S.B."/>
        </authorList>
    </citation>
    <scope>NUCLEOTIDE SEQUENCE [LARGE SCALE GENOMIC DNA]</scope>
    <source>
        <strain evidence="2 3">MMS17-SY207-3</strain>
    </source>
</reference>
<dbReference type="Gene3D" id="3.40.630.30">
    <property type="match status" value="1"/>
</dbReference>
<sequence>MSRFSVKLPLVTDRLRIRPFDGERDLLAFHAYRSLPEVCRYAPIEPATRAQISSRLEGDTYTRSELREDGDAWMLAVEETATGEMIGDVILFWRSTAHEQCEVGWTINPAAQGRGYATEAARALAGAAFEHMPVHRLSAVIDERNEASVKVARRLGMRQEARRVDCEWLKGQWVTLTEWAVLEHEWAMLREEHQVAR</sequence>
<dbReference type="AlphaFoldDB" id="A0A4P7IJ70"/>
<gene>
    <name evidence="2" type="ORF">EXE58_15710</name>
</gene>
<accession>A0A4P7IJ70</accession>
<evidence type="ECO:0000259" key="1">
    <source>
        <dbReference type="PROSITE" id="PS51186"/>
    </source>
</evidence>
<protein>
    <submittedName>
        <fullName evidence="2">N-acetyltransferase</fullName>
    </submittedName>
</protein>
<evidence type="ECO:0000313" key="2">
    <source>
        <dbReference type="EMBL" id="QBX56760.1"/>
    </source>
</evidence>
<dbReference type="GO" id="GO:0016747">
    <property type="term" value="F:acyltransferase activity, transferring groups other than amino-acyl groups"/>
    <property type="evidence" value="ECO:0007669"/>
    <property type="project" value="InterPro"/>
</dbReference>
<organism evidence="2 3">
    <name type="scientific">Nocardioides seonyuensis</name>
    <dbReference type="NCBI Taxonomy" id="2518371"/>
    <lineage>
        <taxon>Bacteria</taxon>
        <taxon>Bacillati</taxon>
        <taxon>Actinomycetota</taxon>
        <taxon>Actinomycetes</taxon>
        <taxon>Propionibacteriales</taxon>
        <taxon>Nocardioidaceae</taxon>
        <taxon>Nocardioides</taxon>
    </lineage>
</organism>
<dbReference type="EMBL" id="CP038436">
    <property type="protein sequence ID" value="QBX56760.1"/>
    <property type="molecule type" value="Genomic_DNA"/>
</dbReference>
<evidence type="ECO:0000313" key="3">
    <source>
        <dbReference type="Proteomes" id="UP000294853"/>
    </source>
</evidence>
<dbReference type="RefSeq" id="WP_135268745.1">
    <property type="nucleotide sequence ID" value="NZ_CP038436.1"/>
</dbReference>
<dbReference type="InterPro" id="IPR051531">
    <property type="entry name" value="N-acetyltransferase"/>
</dbReference>
<dbReference type="KEGG" id="nsn:EXE58_15710"/>
<dbReference type="PANTHER" id="PTHR43792">
    <property type="entry name" value="GNAT FAMILY, PUTATIVE (AFU_ORTHOLOGUE AFUA_3G00765)-RELATED-RELATED"/>
    <property type="match status" value="1"/>
</dbReference>
<dbReference type="Proteomes" id="UP000294853">
    <property type="component" value="Chromosome"/>
</dbReference>
<dbReference type="Pfam" id="PF13302">
    <property type="entry name" value="Acetyltransf_3"/>
    <property type="match status" value="1"/>
</dbReference>
<dbReference type="InterPro" id="IPR000182">
    <property type="entry name" value="GNAT_dom"/>
</dbReference>
<keyword evidence="2" id="KW-0808">Transferase</keyword>
<proteinExistence type="predicted"/>
<dbReference type="InterPro" id="IPR016181">
    <property type="entry name" value="Acyl_CoA_acyltransferase"/>
</dbReference>
<dbReference type="PROSITE" id="PS51186">
    <property type="entry name" value="GNAT"/>
    <property type="match status" value="1"/>
</dbReference>
<name>A0A4P7IJ70_9ACTN</name>